<dbReference type="PROSITE" id="PS50097">
    <property type="entry name" value="BTB"/>
    <property type="match status" value="1"/>
</dbReference>
<dbReference type="PROSITE" id="PS51649">
    <property type="entry name" value="NPH3"/>
    <property type="match status" value="1"/>
</dbReference>
<evidence type="ECO:0000313" key="4">
    <source>
        <dbReference type="EMBL" id="KAJ8317069.1"/>
    </source>
</evidence>
<name>A0ABQ9FIH9_TEGGR</name>
<feature type="domain" description="BTB" evidence="2">
    <location>
        <begin position="13"/>
        <end position="80"/>
    </location>
</feature>
<evidence type="ECO:0000259" key="2">
    <source>
        <dbReference type="PROSITE" id="PS50097"/>
    </source>
</evidence>
<gene>
    <name evidence="4" type="ORF">KUTeg_004973</name>
</gene>
<dbReference type="Gene3D" id="3.30.710.10">
    <property type="entry name" value="Potassium Channel Kv1.1, Chain A"/>
    <property type="match status" value="1"/>
</dbReference>
<dbReference type="Proteomes" id="UP001217089">
    <property type="component" value="Unassembled WGS sequence"/>
</dbReference>
<proteinExistence type="predicted"/>
<dbReference type="InterPro" id="IPR027356">
    <property type="entry name" value="NPH3_dom"/>
</dbReference>
<reference evidence="4 5" key="1">
    <citation type="submission" date="2022-12" db="EMBL/GenBank/DDBJ databases">
        <title>Chromosome-level genome of Tegillarca granosa.</title>
        <authorList>
            <person name="Kim J."/>
        </authorList>
    </citation>
    <scope>NUCLEOTIDE SEQUENCE [LARGE SCALE GENOMIC DNA]</scope>
    <source>
        <strain evidence="4">Teg-2019</strain>
        <tissue evidence="4">Adductor muscle</tissue>
    </source>
</reference>
<evidence type="ECO:0000259" key="3">
    <source>
        <dbReference type="PROSITE" id="PS51649"/>
    </source>
</evidence>
<dbReference type="InterPro" id="IPR000210">
    <property type="entry name" value="BTB/POZ_dom"/>
</dbReference>
<dbReference type="Pfam" id="PF03000">
    <property type="entry name" value="NPH3"/>
    <property type="match status" value="1"/>
</dbReference>
<feature type="compositionally biased region" description="Gly residues" evidence="1">
    <location>
        <begin position="574"/>
        <end position="591"/>
    </location>
</feature>
<evidence type="ECO:0000313" key="5">
    <source>
        <dbReference type="Proteomes" id="UP001217089"/>
    </source>
</evidence>
<comment type="caution">
    <text evidence="4">The sequence shown here is derived from an EMBL/GenBank/DDBJ whole genome shotgun (WGS) entry which is preliminary data.</text>
</comment>
<feature type="region of interest" description="Disordered" evidence="1">
    <location>
        <begin position="568"/>
        <end position="591"/>
    </location>
</feature>
<dbReference type="EMBL" id="JARBDR010000246">
    <property type="protein sequence ID" value="KAJ8317069.1"/>
    <property type="molecule type" value="Genomic_DNA"/>
</dbReference>
<dbReference type="InterPro" id="IPR011333">
    <property type="entry name" value="SKP1/BTB/POZ_sf"/>
</dbReference>
<evidence type="ECO:0000256" key="1">
    <source>
        <dbReference type="SAM" id="MobiDB-lite"/>
    </source>
</evidence>
<dbReference type="CDD" id="cd18312">
    <property type="entry name" value="BTB_POZ_NPY3-like"/>
    <property type="match status" value="1"/>
</dbReference>
<dbReference type="InterPro" id="IPR043454">
    <property type="entry name" value="NPH3/RPT2-like"/>
</dbReference>
<accession>A0ABQ9FIH9</accession>
<protein>
    <submittedName>
        <fullName evidence="4">Uncharacterized protein</fullName>
    </submittedName>
</protein>
<feature type="domain" description="NPH3" evidence="3">
    <location>
        <begin position="179"/>
        <end position="447"/>
    </location>
</feature>
<dbReference type="Pfam" id="PF00651">
    <property type="entry name" value="BTB"/>
    <property type="match status" value="1"/>
</dbReference>
<sequence>MDFSKFRQSGDLSDITITVCGTEFRLHKFPLFAKSDYFCELARNATSNTGKVEIADFPGGPEIFSMVADFCYNMPVSMTKNNIVQLRCAAEFLQMSGEGNLIEVTEKFFHDTITSAKMSRSSPTIAAMLLYSITVGQIADSAGILSACIDALVDCWSKPPTKFSSPTIKTKGSDKSVDELCIKAVIALPIDWFVKLLVTSRDRNVRMSLLAEIAVQYIENAIEIESSDHRLSQEESATNDLIGNEIKAVTKSPKGKKIDLSKILDQIILELPEEALYDDVITMDWLTKVLKMATSKNCVCRRSLVKAAGEMLNTLTSEDLCVVSPSLLHDIIIENCANDATQAEKSCSVVDAYMSEMVQKGILTAETYRLLATAIPGDVRSSHDKLYDILEYVLTAENEKMTPESRQELISSIDFKLLSEDTLQRALTAELVPSAHVAKGALALCAKLRSELDNVKYIAQMQEEELKKYQFYKGTRTAALPRLTPPFLEPTKDTSAEIEHFTSSRNVDGRPSTQDVLTAARNKLTTNVGSAFNTFRPVSAEHDITYEDELEFKYDRAFRALDNTRMKNRQTHGHGTGHYGSGHASGHGLGSYGSRTSYPYSRF</sequence>
<dbReference type="SMART" id="SM00225">
    <property type="entry name" value="BTB"/>
    <property type="match status" value="1"/>
</dbReference>
<keyword evidence="5" id="KW-1185">Reference proteome</keyword>
<dbReference type="PANTHER" id="PTHR32370">
    <property type="entry name" value="OS12G0117600 PROTEIN"/>
    <property type="match status" value="1"/>
</dbReference>
<dbReference type="SUPFAM" id="SSF54695">
    <property type="entry name" value="POZ domain"/>
    <property type="match status" value="1"/>
</dbReference>
<organism evidence="4 5">
    <name type="scientific">Tegillarca granosa</name>
    <name type="common">Malaysian cockle</name>
    <name type="synonym">Anadara granosa</name>
    <dbReference type="NCBI Taxonomy" id="220873"/>
    <lineage>
        <taxon>Eukaryota</taxon>
        <taxon>Metazoa</taxon>
        <taxon>Spiralia</taxon>
        <taxon>Lophotrochozoa</taxon>
        <taxon>Mollusca</taxon>
        <taxon>Bivalvia</taxon>
        <taxon>Autobranchia</taxon>
        <taxon>Pteriomorphia</taxon>
        <taxon>Arcoida</taxon>
        <taxon>Arcoidea</taxon>
        <taxon>Arcidae</taxon>
        <taxon>Tegillarca</taxon>
    </lineage>
</organism>